<dbReference type="EMBL" id="JAAGMQ010000103">
    <property type="protein sequence ID" value="NEC32309.1"/>
    <property type="molecule type" value="Genomic_DNA"/>
</dbReference>
<sequence>MSRGKWHMPARPRLPDPEQGPLQRFAYDLRELGRGKVSVGWIAGHEQTPVSRAALYAALSGTRLPTAETISALLRWWVGNPADEVPDKDETYAEPTWAWIERLPRGHEGRRLATEWRTRHASIVRSIEQERDYRPKAQRVTIAVPREQERFIAELNKLLQLTDLENEPWLMLGSYSSRVERYLAGEAIPTDTTCWNLVELLIDFLPSDVDLLDVTTRLRKSAEAARAGRVRQRRLARNRRTSSS</sequence>
<evidence type="ECO:0000313" key="3">
    <source>
        <dbReference type="Proteomes" id="UP000475666"/>
    </source>
</evidence>
<gene>
    <name evidence="2" type="ORF">G3I66_03795</name>
</gene>
<name>A0A6G3T6E7_9ACTN</name>
<reference evidence="2 3" key="1">
    <citation type="submission" date="2020-01" db="EMBL/GenBank/DDBJ databases">
        <title>Insect and environment-associated Actinomycetes.</title>
        <authorList>
            <person name="Currrie C."/>
            <person name="Chevrette M."/>
            <person name="Carlson C."/>
            <person name="Stubbendieck R."/>
            <person name="Wendt-Pienkowski E."/>
        </authorList>
    </citation>
    <scope>NUCLEOTIDE SEQUENCE [LARGE SCALE GENOMIC DNA]</scope>
    <source>
        <strain evidence="2 3">SID7739</strain>
    </source>
</reference>
<accession>A0A6G3T6E7</accession>
<dbReference type="RefSeq" id="WP_164270885.1">
    <property type="nucleotide sequence ID" value="NZ_JAAGMQ010000103.1"/>
</dbReference>
<evidence type="ECO:0000256" key="1">
    <source>
        <dbReference type="SAM" id="MobiDB-lite"/>
    </source>
</evidence>
<dbReference type="Proteomes" id="UP000475666">
    <property type="component" value="Unassembled WGS sequence"/>
</dbReference>
<comment type="caution">
    <text evidence="2">The sequence shown here is derived from an EMBL/GenBank/DDBJ whole genome shotgun (WGS) entry which is preliminary data.</text>
</comment>
<feature type="compositionally biased region" description="Basic residues" evidence="1">
    <location>
        <begin position="1"/>
        <end position="10"/>
    </location>
</feature>
<feature type="region of interest" description="Disordered" evidence="1">
    <location>
        <begin position="1"/>
        <end position="21"/>
    </location>
</feature>
<evidence type="ECO:0000313" key="2">
    <source>
        <dbReference type="EMBL" id="NEC32309.1"/>
    </source>
</evidence>
<organism evidence="2 3">
    <name type="scientific">Streptomyces rubrogriseus</name>
    <dbReference type="NCBI Taxonomy" id="194673"/>
    <lineage>
        <taxon>Bacteria</taxon>
        <taxon>Bacillati</taxon>
        <taxon>Actinomycetota</taxon>
        <taxon>Actinomycetes</taxon>
        <taxon>Kitasatosporales</taxon>
        <taxon>Streptomycetaceae</taxon>
        <taxon>Streptomyces</taxon>
        <taxon>Streptomyces violaceoruber group</taxon>
    </lineage>
</organism>
<proteinExistence type="predicted"/>
<protein>
    <submittedName>
        <fullName evidence="2">Uncharacterized protein</fullName>
    </submittedName>
</protein>
<dbReference type="AlphaFoldDB" id="A0A6G3T6E7"/>